<evidence type="ECO:0000313" key="1">
    <source>
        <dbReference type="EMBL" id="CAK1541471.1"/>
    </source>
</evidence>
<reference evidence="1 2" key="1">
    <citation type="submission" date="2023-11" db="EMBL/GenBank/DDBJ databases">
        <authorList>
            <person name="Okamura Y."/>
        </authorList>
    </citation>
    <scope>NUCLEOTIDE SEQUENCE [LARGE SCALE GENOMIC DNA]</scope>
</reference>
<name>A0AAV1IZT6_9NEOP</name>
<proteinExistence type="predicted"/>
<evidence type="ECO:0000313" key="2">
    <source>
        <dbReference type="Proteomes" id="UP001497472"/>
    </source>
</evidence>
<dbReference type="AlphaFoldDB" id="A0AAV1IZT6"/>
<gene>
    <name evidence="1" type="ORF">LNINA_LOCUS1453</name>
</gene>
<sequence length="187" mass="21415">MADSDSSEEDLSRFKEAVDTNFIAKISQESNNVKITNKTSKESKKKSERYLDEASHYNDVKVPKDLQIKIAKKISTIINKNVEFVEVEPRKFKRKIKGGVKLFSTSEEFLTCAEVDDTQTESHNIKAKKLKQKKTSNEIIDEEKLKSVAVSGEYVLSKEETKCWKSRRKEKLFKYKSNGNGVLVAIE</sequence>
<dbReference type="EMBL" id="CAVLEF010000002">
    <property type="protein sequence ID" value="CAK1541471.1"/>
    <property type="molecule type" value="Genomic_DNA"/>
</dbReference>
<accession>A0AAV1IZT6</accession>
<comment type="caution">
    <text evidence="1">The sequence shown here is derived from an EMBL/GenBank/DDBJ whole genome shotgun (WGS) entry which is preliminary data.</text>
</comment>
<dbReference type="Proteomes" id="UP001497472">
    <property type="component" value="Unassembled WGS sequence"/>
</dbReference>
<protein>
    <recommendedName>
        <fullName evidence="3">Protein CUSTOS</fullName>
    </recommendedName>
</protein>
<evidence type="ECO:0008006" key="3">
    <source>
        <dbReference type="Google" id="ProtNLM"/>
    </source>
</evidence>
<keyword evidence="2" id="KW-1185">Reference proteome</keyword>
<organism evidence="1 2">
    <name type="scientific">Leptosia nina</name>
    <dbReference type="NCBI Taxonomy" id="320188"/>
    <lineage>
        <taxon>Eukaryota</taxon>
        <taxon>Metazoa</taxon>
        <taxon>Ecdysozoa</taxon>
        <taxon>Arthropoda</taxon>
        <taxon>Hexapoda</taxon>
        <taxon>Insecta</taxon>
        <taxon>Pterygota</taxon>
        <taxon>Neoptera</taxon>
        <taxon>Endopterygota</taxon>
        <taxon>Lepidoptera</taxon>
        <taxon>Glossata</taxon>
        <taxon>Ditrysia</taxon>
        <taxon>Papilionoidea</taxon>
        <taxon>Pieridae</taxon>
        <taxon>Pierinae</taxon>
        <taxon>Leptosia</taxon>
    </lineage>
</organism>